<gene>
    <name evidence="2" type="ORF">GCM10011591_30050</name>
</gene>
<evidence type="ECO:0000313" key="2">
    <source>
        <dbReference type="EMBL" id="GGK56062.1"/>
    </source>
</evidence>
<name>A0A917VAQ3_9NOCA</name>
<protein>
    <submittedName>
        <fullName evidence="2">Uncharacterized protein</fullName>
    </submittedName>
</protein>
<proteinExistence type="predicted"/>
<sequence>MDIKLILRREWAARSRIAEGNRRRSRVGAPCGRLTRRTAKDNPASFAAGRAARSRIAEATDVARGHRAVRPPNATIAKDKQRRSRLARQRPPSTNVTAGRLPAGNSRNRRNARPNSAKSALGVHILNP</sequence>
<reference evidence="2" key="2">
    <citation type="submission" date="2020-09" db="EMBL/GenBank/DDBJ databases">
        <authorList>
            <person name="Sun Q."/>
            <person name="Zhou Y."/>
        </authorList>
    </citation>
    <scope>NUCLEOTIDE SEQUENCE</scope>
    <source>
        <strain evidence="2">CGMCC 4.7278</strain>
    </source>
</reference>
<dbReference type="EMBL" id="BMMW01000003">
    <property type="protein sequence ID" value="GGK56062.1"/>
    <property type="molecule type" value="Genomic_DNA"/>
</dbReference>
<evidence type="ECO:0000256" key="1">
    <source>
        <dbReference type="SAM" id="MobiDB-lite"/>
    </source>
</evidence>
<feature type="region of interest" description="Disordered" evidence="1">
    <location>
        <begin position="20"/>
        <end position="128"/>
    </location>
</feature>
<comment type="caution">
    <text evidence="2">The sequence shown here is derived from an EMBL/GenBank/DDBJ whole genome shotgun (WGS) entry which is preliminary data.</text>
</comment>
<dbReference type="AlphaFoldDB" id="A0A917VAQ3"/>
<accession>A0A917VAQ3</accession>
<feature type="compositionally biased region" description="Basic and acidic residues" evidence="1">
    <location>
        <begin position="55"/>
        <end position="64"/>
    </location>
</feature>
<keyword evidence="3" id="KW-1185">Reference proteome</keyword>
<dbReference type="Proteomes" id="UP000612956">
    <property type="component" value="Unassembled WGS sequence"/>
</dbReference>
<organism evidence="2 3">
    <name type="scientific">Nocardia camponoti</name>
    <dbReference type="NCBI Taxonomy" id="1616106"/>
    <lineage>
        <taxon>Bacteria</taxon>
        <taxon>Bacillati</taxon>
        <taxon>Actinomycetota</taxon>
        <taxon>Actinomycetes</taxon>
        <taxon>Mycobacteriales</taxon>
        <taxon>Nocardiaceae</taxon>
        <taxon>Nocardia</taxon>
    </lineage>
</organism>
<reference evidence="2" key="1">
    <citation type="journal article" date="2014" name="Int. J. Syst. Evol. Microbiol.">
        <title>Complete genome sequence of Corynebacterium casei LMG S-19264T (=DSM 44701T), isolated from a smear-ripened cheese.</title>
        <authorList>
            <consortium name="US DOE Joint Genome Institute (JGI-PGF)"/>
            <person name="Walter F."/>
            <person name="Albersmeier A."/>
            <person name="Kalinowski J."/>
            <person name="Ruckert C."/>
        </authorList>
    </citation>
    <scope>NUCLEOTIDE SEQUENCE</scope>
    <source>
        <strain evidence="2">CGMCC 4.7278</strain>
    </source>
</reference>
<evidence type="ECO:0000313" key="3">
    <source>
        <dbReference type="Proteomes" id="UP000612956"/>
    </source>
</evidence>